<feature type="active site" description="Proton acceptor" evidence="3">
    <location>
        <position position="25"/>
    </location>
</feature>
<comment type="similarity">
    <text evidence="3">Belongs to the isochorismatase family. RutB subfamily.</text>
</comment>
<dbReference type="PANTHER" id="PTHR43540:SF6">
    <property type="entry name" value="ISOCHORISMATASE-LIKE DOMAIN-CONTAINING PROTEIN"/>
    <property type="match status" value="1"/>
</dbReference>
<dbReference type="InterPro" id="IPR036380">
    <property type="entry name" value="Isochorismatase-like_sf"/>
</dbReference>
<organism evidence="6 7">
    <name type="scientific">Escherichia coli</name>
    <dbReference type="NCBI Taxonomy" id="562"/>
    <lineage>
        <taxon>Bacteria</taxon>
        <taxon>Pseudomonadati</taxon>
        <taxon>Pseudomonadota</taxon>
        <taxon>Gammaproteobacteria</taxon>
        <taxon>Enterobacterales</taxon>
        <taxon>Enterobacteriaceae</taxon>
        <taxon>Escherichia</taxon>
    </lineage>
</organism>
<gene>
    <name evidence="6" type="primary">ycdL</name>
    <name evidence="3" type="synonym">rutB</name>
    <name evidence="4" type="synonym">rutC</name>
    <name evidence="6" type="ORF">NCTC11341_04789</name>
</gene>
<dbReference type="GO" id="GO:0016811">
    <property type="term" value="F:hydrolase activity, acting on carbon-nitrogen (but not peptide) bonds, in linear amides"/>
    <property type="evidence" value="ECO:0007669"/>
    <property type="project" value="UniProtKB-UniRule"/>
</dbReference>
<comment type="catalytic activity">
    <reaction evidence="4">
        <text>(Z)-3-aminoacrylate + H2O + H(+) = 3-oxopropanoate + NH4(+)</text>
        <dbReference type="Rhea" id="RHEA:34947"/>
        <dbReference type="ChEBI" id="CHEBI:15377"/>
        <dbReference type="ChEBI" id="CHEBI:15378"/>
        <dbReference type="ChEBI" id="CHEBI:28938"/>
        <dbReference type="ChEBI" id="CHEBI:33190"/>
        <dbReference type="ChEBI" id="CHEBI:59894"/>
    </reaction>
</comment>
<dbReference type="InterPro" id="IPR000868">
    <property type="entry name" value="Isochorismatase-like_dom"/>
</dbReference>
<protein>
    <recommendedName>
        <fullName evidence="3 4">Multifunctional fusion protein</fullName>
    </recommendedName>
    <domain>
        <recommendedName>
            <fullName evidence="4">3-aminoacrylate deaminase RutC</fullName>
            <shortName evidence="4">3-AA deaminase</shortName>
            <ecNumber evidence="4">3.5.-.-</ecNumber>
        </recommendedName>
    </domain>
    <domain>
        <recommendedName>
            <fullName evidence="3">Ureidoacrylate amidohydrolase RutB</fullName>
            <ecNumber evidence="3">3.5.1.110</ecNumber>
        </recommendedName>
    </domain>
</protein>
<evidence type="ECO:0000256" key="4">
    <source>
        <dbReference type="HAMAP-Rule" id="MF_00831"/>
    </source>
</evidence>
<comment type="subunit">
    <text evidence="4">Homotrimer.</text>
</comment>
<dbReference type="SUPFAM" id="SSF55298">
    <property type="entry name" value="YjgF-like"/>
    <property type="match status" value="1"/>
</dbReference>
<comment type="catalytic activity">
    <reaction evidence="3">
        <text>(Z)-2-methylureidoacrylate + H2O + H(+) = (Z)-2-methylaminoacrylate + NH4(+) + CO2</text>
        <dbReference type="Rhea" id="RHEA:42620"/>
        <dbReference type="ChEBI" id="CHEBI:15377"/>
        <dbReference type="ChEBI" id="CHEBI:15378"/>
        <dbReference type="ChEBI" id="CHEBI:16526"/>
        <dbReference type="ChEBI" id="CHEBI:28938"/>
        <dbReference type="ChEBI" id="CHEBI:143783"/>
        <dbReference type="ChEBI" id="CHEBI:145735"/>
        <dbReference type="EC" id="3.5.1.110"/>
    </reaction>
</comment>
<proteinExistence type="evidence at transcript level"/>
<feature type="active site" description="Nucleophile" evidence="3">
    <location>
        <position position="167"/>
    </location>
</feature>
<keyword evidence="2 3" id="KW-0378">Hydrolase</keyword>
<dbReference type="EC" id="3.5.-.-" evidence="4"/>
<dbReference type="NCBIfam" id="TIGR03610">
    <property type="entry name" value="RutC"/>
    <property type="match status" value="1"/>
</dbReference>
<dbReference type="InterPro" id="IPR035959">
    <property type="entry name" value="RutC-like_sf"/>
</dbReference>
<dbReference type="HAMAP" id="MF_00831">
    <property type="entry name" value="RutC"/>
    <property type="match status" value="1"/>
</dbReference>
<dbReference type="EC" id="3.5.1.110" evidence="3"/>
<dbReference type="Proteomes" id="UP000254428">
    <property type="component" value="Unassembled WGS sequence"/>
</dbReference>
<dbReference type="GO" id="GO:0006212">
    <property type="term" value="P:uracil catabolic process"/>
    <property type="evidence" value="ECO:0007669"/>
    <property type="project" value="UniProtKB-UniRule"/>
</dbReference>
<dbReference type="HAMAP" id="MF_00830">
    <property type="entry name" value="RutB"/>
    <property type="match status" value="1"/>
</dbReference>
<dbReference type="NCBIfam" id="TIGR03614">
    <property type="entry name" value="RutB"/>
    <property type="match status" value="1"/>
</dbReference>
<comment type="catalytic activity">
    <reaction evidence="3">
        <text>(Z)-3-ureidoacrylate + H2O = (Z)-3-aminoacrylate + carbamate + H(+)</text>
        <dbReference type="Rhea" id="RHEA:31603"/>
        <dbReference type="ChEBI" id="CHEBI:13941"/>
        <dbReference type="ChEBI" id="CHEBI:15377"/>
        <dbReference type="ChEBI" id="CHEBI:15378"/>
        <dbReference type="ChEBI" id="CHEBI:59891"/>
        <dbReference type="ChEBI" id="CHEBI:59894"/>
    </reaction>
</comment>
<dbReference type="InterPro" id="IPR019898">
    <property type="entry name" value="RutC"/>
</dbReference>
<dbReference type="CDD" id="cd00448">
    <property type="entry name" value="YjgF_YER057c_UK114_family"/>
    <property type="match status" value="1"/>
</dbReference>
<dbReference type="AlphaFoldDB" id="A0A376P3Y1"/>
<dbReference type="InterPro" id="IPR050272">
    <property type="entry name" value="Isochorismatase-like_hydrls"/>
</dbReference>
<comment type="function">
    <text evidence="4">Involved in pyrimidine catabolism. Catalyzes the deamination of 3-aminoacrylate to malonic semialdehyde, a reaction that can also occur spontaneously. RutC may facilitate the reaction and modulate the metabolic fitness, rather than catalyzing essential functions.</text>
</comment>
<dbReference type="Gene3D" id="3.30.1330.40">
    <property type="entry name" value="RutC-like"/>
    <property type="match status" value="1"/>
</dbReference>
<evidence type="ECO:0000256" key="2">
    <source>
        <dbReference type="ARBA" id="ARBA00022801"/>
    </source>
</evidence>
<dbReference type="SUPFAM" id="SSF52499">
    <property type="entry name" value="Isochorismatase-like hydrolases"/>
    <property type="match status" value="1"/>
</dbReference>
<dbReference type="InterPro" id="IPR019897">
    <property type="entry name" value="RidA_CS"/>
</dbReference>
<feature type="domain" description="Isochorismatase-like" evidence="5">
    <location>
        <begin position="19"/>
        <end position="216"/>
    </location>
</feature>
<comment type="induction">
    <text evidence="3">Up-regulated by the nitrogen regulatory protein C (NtrC also called GlnG) and repressed by RutR.</text>
</comment>
<dbReference type="GO" id="GO:0019740">
    <property type="term" value="P:nitrogen utilization"/>
    <property type="evidence" value="ECO:0007669"/>
    <property type="project" value="UniProtKB-UniRule"/>
</dbReference>
<dbReference type="CDD" id="cd00431">
    <property type="entry name" value="cysteine_hydrolases"/>
    <property type="match status" value="1"/>
</dbReference>
<accession>A0A376P3Y1</accession>
<dbReference type="InterPro" id="IPR019916">
    <property type="entry name" value="RutB"/>
</dbReference>
<evidence type="ECO:0000313" key="7">
    <source>
        <dbReference type="Proteomes" id="UP000254428"/>
    </source>
</evidence>
<evidence type="ECO:0000256" key="3">
    <source>
        <dbReference type="HAMAP-Rule" id="MF_00830"/>
    </source>
</evidence>
<dbReference type="Pfam" id="PF01042">
    <property type="entry name" value="Ribonuc_L-PSP"/>
    <property type="match status" value="1"/>
</dbReference>
<reference evidence="6 7" key="1">
    <citation type="submission" date="2018-06" db="EMBL/GenBank/DDBJ databases">
        <authorList>
            <consortium name="Pathogen Informatics"/>
            <person name="Doyle S."/>
        </authorList>
    </citation>
    <scope>NUCLEOTIDE SEQUENCE [LARGE SCALE GENOMIC DNA]</scope>
    <source>
        <strain evidence="6 7">NCTC11341</strain>
    </source>
</reference>
<dbReference type="Gene3D" id="3.40.50.850">
    <property type="entry name" value="Isochorismatase-like"/>
    <property type="match status" value="1"/>
</dbReference>
<evidence type="ECO:0000313" key="6">
    <source>
        <dbReference type="EMBL" id="STH73089.1"/>
    </source>
</evidence>
<feature type="active site" evidence="3">
    <location>
        <position position="134"/>
    </location>
</feature>
<evidence type="ECO:0000256" key="1">
    <source>
        <dbReference type="ARBA" id="ARBA00010552"/>
    </source>
</evidence>
<comment type="function">
    <text evidence="3">Hydrolyzes ureidoacrylate to form aminoacrylate and carbamate. The carbamate hydrolyzes spontaneously, thereby releasing one of the nitrogen atoms of the pyrimidine ring as ammonia and one of its carbon atoms as CO2.</text>
</comment>
<dbReference type="PANTHER" id="PTHR43540">
    <property type="entry name" value="PEROXYUREIDOACRYLATE/UREIDOACRYLATE AMIDOHYDROLASE-RELATED"/>
    <property type="match status" value="1"/>
</dbReference>
<evidence type="ECO:0000259" key="5">
    <source>
        <dbReference type="Pfam" id="PF00857"/>
    </source>
</evidence>
<comment type="similarity">
    <text evidence="1 4">Belongs to the RutC family.</text>
</comment>
<comment type="catalytic activity">
    <reaction evidence="3">
        <text>(Z)-3-ureidoacrylate + H2O + H(+) = (Z)-3-aminoacrylate + NH4(+) + CO2</text>
        <dbReference type="Rhea" id="RHEA:42624"/>
        <dbReference type="ChEBI" id="CHEBI:15377"/>
        <dbReference type="ChEBI" id="CHEBI:15378"/>
        <dbReference type="ChEBI" id="CHEBI:16526"/>
        <dbReference type="ChEBI" id="CHEBI:28938"/>
        <dbReference type="ChEBI" id="CHEBI:59891"/>
        <dbReference type="ChEBI" id="CHEBI:59894"/>
        <dbReference type="EC" id="3.5.1.110"/>
    </reaction>
</comment>
<sequence>MMTTLTARPEAITFDPQQSALIVVDMQNAYATPGGYLDLAGFDVSTTRPVIANIQTAVTVARAAGMLIIWFQNGWDEQYVEAGGPGSPNFHKSNALKTMRKQPQLQGKLLAKGSWDYQLVDELVPQPGDIVLPKPRYSGFFNTPLDSILRSRGIRHLVFTGIATNVCVESTLRDGFFLEYFGVVLEDATHQAGPEFAQKAALFNIETFFGWVSDVETFCDAAFSHVLCSYRLRSLTMPKSVIIPAGNSAPLAPFVPGTLADGVVYVSGTLAFDQHNNVLFADDPKAQTRHVLETIRKVIETAGGTMADVTFNSIFITDWKNYAAINEIYAEFFPGDKPARFCIQCGLVKPDALVEIATIAHIAK</sequence>
<dbReference type="EMBL" id="UGBT01000002">
    <property type="protein sequence ID" value="STH73089.1"/>
    <property type="molecule type" value="Genomic_DNA"/>
</dbReference>
<dbReference type="PROSITE" id="PS01094">
    <property type="entry name" value="UPF0076"/>
    <property type="match status" value="1"/>
</dbReference>
<name>A0A376P3Y1_ECOLX</name>
<dbReference type="InterPro" id="IPR006175">
    <property type="entry name" value="YjgF/YER057c/UK114"/>
</dbReference>
<dbReference type="Pfam" id="PF00857">
    <property type="entry name" value="Isochorismatase"/>
    <property type="match status" value="1"/>
</dbReference>